<name>A0ABR1GEJ3_AURAN</name>
<dbReference type="EMBL" id="JBBJCI010000031">
    <property type="protein sequence ID" value="KAK7254221.1"/>
    <property type="molecule type" value="Genomic_DNA"/>
</dbReference>
<dbReference type="PANTHER" id="PTHR11571">
    <property type="entry name" value="GLUTATHIONE S-TRANSFERASE"/>
    <property type="match status" value="1"/>
</dbReference>
<evidence type="ECO:0000313" key="2">
    <source>
        <dbReference type="Proteomes" id="UP001363151"/>
    </source>
</evidence>
<dbReference type="SUPFAM" id="SSF52833">
    <property type="entry name" value="Thioredoxin-like"/>
    <property type="match status" value="1"/>
</dbReference>
<keyword evidence="1" id="KW-0808">Transferase</keyword>
<dbReference type="Pfam" id="PF14497">
    <property type="entry name" value="GST_C_3"/>
    <property type="match status" value="1"/>
</dbReference>
<comment type="caution">
    <text evidence="1">The sequence shown here is derived from an EMBL/GenBank/DDBJ whole genome shotgun (WGS) entry which is preliminary data.</text>
</comment>
<dbReference type="InterPro" id="IPR004045">
    <property type="entry name" value="Glutathione_S-Trfase_N"/>
</dbReference>
<keyword evidence="2" id="KW-1185">Reference proteome</keyword>
<dbReference type="KEGG" id="aaf:AURANDRAFT_19765"/>
<dbReference type="InterPro" id="IPR036249">
    <property type="entry name" value="Thioredoxin-like_sf"/>
</dbReference>
<dbReference type="InterPro" id="IPR004046">
    <property type="entry name" value="GST_C"/>
</dbReference>
<dbReference type="InterPro" id="IPR036282">
    <property type="entry name" value="Glutathione-S-Trfase_C_sf"/>
</dbReference>
<dbReference type="PROSITE" id="PS50404">
    <property type="entry name" value="GST_NTER"/>
    <property type="match status" value="1"/>
</dbReference>
<dbReference type="PROSITE" id="PS50405">
    <property type="entry name" value="GST_CTER"/>
    <property type="match status" value="1"/>
</dbReference>
<dbReference type="SUPFAM" id="SSF47616">
    <property type="entry name" value="GST C-terminal domain-like"/>
    <property type="match status" value="1"/>
</dbReference>
<dbReference type="Gene3D" id="1.20.1050.10">
    <property type="match status" value="1"/>
</dbReference>
<dbReference type="InterPro" id="IPR050213">
    <property type="entry name" value="GST_superfamily"/>
</dbReference>
<dbReference type="GO" id="GO:0004364">
    <property type="term" value="F:glutathione transferase activity"/>
    <property type="evidence" value="ECO:0007669"/>
    <property type="project" value="UniProtKB-EC"/>
</dbReference>
<proteinExistence type="predicted"/>
<protein>
    <submittedName>
        <fullName evidence="1">Glutathione transferase</fullName>
    </submittedName>
</protein>
<dbReference type="Proteomes" id="UP001363151">
    <property type="component" value="Unassembled WGS sequence"/>
</dbReference>
<sequence>MASFAAPDLPVLGYHKIRGLAAPLRMMFYYKKASFINTAYGADMKETWFGADKPQLLENNSCMNLPYIVDGPIVVTQSNSCAVYLGKKLGIDSGELGAFAHNHTVLDQTMDLRNDLMKVVYPFGAVKTPDQFPAAAKDHLDGSAAGTFGKLEGFVLGTFMGGAAPQSGDFMLFEMIDQHMAIAAAVGAPAFFDAYPKLKKFHATMKALPALAPYFASAPYASWAQNNGLFTHFTGQPASFDYGPSVSETITF</sequence>
<evidence type="ECO:0000313" key="1">
    <source>
        <dbReference type="EMBL" id="KAK7254221.1"/>
    </source>
</evidence>
<dbReference type="GO" id="GO:0006749">
    <property type="term" value="P:glutathione metabolic process"/>
    <property type="evidence" value="ECO:0007669"/>
    <property type="project" value="TreeGrafter"/>
</dbReference>
<organism evidence="1 2">
    <name type="scientific">Aureococcus anophagefferens</name>
    <name type="common">Harmful bloom alga</name>
    <dbReference type="NCBI Taxonomy" id="44056"/>
    <lineage>
        <taxon>Eukaryota</taxon>
        <taxon>Sar</taxon>
        <taxon>Stramenopiles</taxon>
        <taxon>Ochrophyta</taxon>
        <taxon>Pelagophyceae</taxon>
        <taxon>Pelagomonadales</taxon>
        <taxon>Pelagomonadaceae</taxon>
        <taxon>Aureococcus</taxon>
    </lineage>
</organism>
<gene>
    <name evidence="1" type="ORF">SO694_00009036</name>
</gene>
<dbReference type="InterPro" id="IPR010987">
    <property type="entry name" value="Glutathione-S-Trfase_C-like"/>
</dbReference>
<dbReference type="PANTHER" id="PTHR11571:SF222">
    <property type="entry name" value="GLUTATHIONE TRANSFERASE"/>
    <property type="match status" value="1"/>
</dbReference>
<accession>A0ABR1GEJ3</accession>
<dbReference type="Gene3D" id="3.40.30.10">
    <property type="entry name" value="Glutaredoxin"/>
    <property type="match status" value="1"/>
</dbReference>
<reference evidence="1 2" key="1">
    <citation type="submission" date="2024-03" db="EMBL/GenBank/DDBJ databases">
        <title>Aureococcus anophagefferens CCMP1851 and Kratosvirus quantuckense: Draft genome of a second virus-susceptible host strain in the model system.</title>
        <authorList>
            <person name="Chase E."/>
            <person name="Truchon A.R."/>
            <person name="Schepens W."/>
            <person name="Wilhelm S.W."/>
        </authorList>
    </citation>
    <scope>NUCLEOTIDE SEQUENCE [LARGE SCALE GENOMIC DNA]</scope>
    <source>
        <strain evidence="1 2">CCMP1851</strain>
    </source>
</reference>